<dbReference type="AlphaFoldDB" id="A0AAU9RNN3"/>
<accession>A0AAU9RNN3</accession>
<sequence>MRIRVDMPSSGLIYFDVGVVRKQYSLSLFETPRDCVAALRENEIKLLGETVFSRSLRNVVILYQKDRQILEDTALACRAQELDQPADILKPDFWV</sequence>
<protein>
    <submittedName>
        <fullName evidence="1">Uncharacterized protein</fullName>
    </submittedName>
</protein>
<proteinExistence type="predicted"/>
<gene>
    <name evidence="1" type="ORF">TAV2_LOCUS8108</name>
</gene>
<dbReference type="EMBL" id="OU466858">
    <property type="protein sequence ID" value="CAH2046434.1"/>
    <property type="molecule type" value="Genomic_DNA"/>
</dbReference>
<name>A0AAU9RNN3_THLAR</name>
<organism evidence="1 2">
    <name type="scientific">Thlaspi arvense</name>
    <name type="common">Field penny-cress</name>
    <dbReference type="NCBI Taxonomy" id="13288"/>
    <lineage>
        <taxon>Eukaryota</taxon>
        <taxon>Viridiplantae</taxon>
        <taxon>Streptophyta</taxon>
        <taxon>Embryophyta</taxon>
        <taxon>Tracheophyta</taxon>
        <taxon>Spermatophyta</taxon>
        <taxon>Magnoliopsida</taxon>
        <taxon>eudicotyledons</taxon>
        <taxon>Gunneridae</taxon>
        <taxon>Pentapetalae</taxon>
        <taxon>rosids</taxon>
        <taxon>malvids</taxon>
        <taxon>Brassicales</taxon>
        <taxon>Brassicaceae</taxon>
        <taxon>Thlaspideae</taxon>
        <taxon>Thlaspi</taxon>
    </lineage>
</organism>
<reference evidence="1 2" key="1">
    <citation type="submission" date="2022-03" db="EMBL/GenBank/DDBJ databases">
        <authorList>
            <person name="Nunn A."/>
            <person name="Chopra R."/>
            <person name="Nunn A."/>
            <person name="Contreras Garrido A."/>
        </authorList>
    </citation>
    <scope>NUCLEOTIDE SEQUENCE [LARGE SCALE GENOMIC DNA]</scope>
</reference>
<evidence type="ECO:0000313" key="1">
    <source>
        <dbReference type="EMBL" id="CAH2046434.1"/>
    </source>
</evidence>
<dbReference type="Proteomes" id="UP000836841">
    <property type="component" value="Chromosome 2"/>
</dbReference>
<keyword evidence="2" id="KW-1185">Reference proteome</keyword>
<dbReference type="InterPro" id="IPR036758">
    <property type="entry name" value="At5g01610-like"/>
</dbReference>
<dbReference type="SUPFAM" id="SSF141562">
    <property type="entry name" value="At5g01610-like"/>
    <property type="match status" value="1"/>
</dbReference>
<evidence type="ECO:0000313" key="2">
    <source>
        <dbReference type="Proteomes" id="UP000836841"/>
    </source>
</evidence>